<feature type="compositionally biased region" description="Polar residues" evidence="1">
    <location>
        <begin position="214"/>
        <end position="232"/>
    </location>
</feature>
<protein>
    <submittedName>
        <fullName evidence="2">Hexokinase A</fullName>
    </submittedName>
</protein>
<proteinExistence type="predicted"/>
<dbReference type="Proteomes" id="UP000324748">
    <property type="component" value="Unassembled WGS sequence"/>
</dbReference>
<dbReference type="PANTHER" id="PTHR16161:SF0">
    <property type="entry name" value="TRANSCRIPTIONAL PROTEIN SWT1"/>
    <property type="match status" value="1"/>
</dbReference>
<name>A0A5B0NF76_PUCGR</name>
<evidence type="ECO:0000313" key="3">
    <source>
        <dbReference type="Proteomes" id="UP000324748"/>
    </source>
</evidence>
<gene>
    <name evidence="2" type="primary">HXK1_3</name>
    <name evidence="2" type="ORF">PGT21_030430</name>
</gene>
<feature type="region of interest" description="Disordered" evidence="1">
    <location>
        <begin position="109"/>
        <end position="245"/>
    </location>
</feature>
<dbReference type="InterPro" id="IPR052626">
    <property type="entry name" value="SWT1_Regulator"/>
</dbReference>
<accession>A0A5B0NF76</accession>
<dbReference type="PANTHER" id="PTHR16161">
    <property type="entry name" value="TRANSCRIPTIONAL PROTEIN SWT1"/>
    <property type="match status" value="1"/>
</dbReference>
<reference evidence="2 3" key="1">
    <citation type="submission" date="2019-05" db="EMBL/GenBank/DDBJ databases">
        <title>Emergence of the Ug99 lineage of the wheat stem rust pathogen through somatic hybridization.</title>
        <authorList>
            <person name="Li F."/>
            <person name="Upadhyaya N.M."/>
            <person name="Sperschneider J."/>
            <person name="Matny O."/>
            <person name="Nguyen-Phuc H."/>
            <person name="Mago R."/>
            <person name="Raley C."/>
            <person name="Miller M.E."/>
            <person name="Silverstein K.A.T."/>
            <person name="Henningsen E."/>
            <person name="Hirsch C.D."/>
            <person name="Visser B."/>
            <person name="Pretorius Z.A."/>
            <person name="Steffenson B.J."/>
            <person name="Schwessinger B."/>
            <person name="Dodds P.N."/>
            <person name="Figueroa M."/>
        </authorList>
    </citation>
    <scope>NUCLEOTIDE SEQUENCE [LARGE SCALE GENOMIC DNA]</scope>
    <source>
        <strain evidence="2">21-0</strain>
    </source>
</reference>
<keyword evidence="2" id="KW-0418">Kinase</keyword>
<keyword evidence="3" id="KW-1185">Reference proteome</keyword>
<feature type="compositionally biased region" description="Acidic residues" evidence="1">
    <location>
        <begin position="233"/>
        <end position="243"/>
    </location>
</feature>
<feature type="region of interest" description="Disordered" evidence="1">
    <location>
        <begin position="1"/>
        <end position="29"/>
    </location>
</feature>
<feature type="compositionally biased region" description="Basic and acidic residues" evidence="1">
    <location>
        <begin position="165"/>
        <end position="213"/>
    </location>
</feature>
<dbReference type="GO" id="GO:0005634">
    <property type="term" value="C:nucleus"/>
    <property type="evidence" value="ECO:0007669"/>
    <property type="project" value="TreeGrafter"/>
</dbReference>
<comment type="caution">
    <text evidence="2">The sequence shown here is derived from an EMBL/GenBank/DDBJ whole genome shotgun (WGS) entry which is preliminary data.</text>
</comment>
<organism evidence="2 3">
    <name type="scientific">Puccinia graminis f. sp. tritici</name>
    <dbReference type="NCBI Taxonomy" id="56615"/>
    <lineage>
        <taxon>Eukaryota</taxon>
        <taxon>Fungi</taxon>
        <taxon>Dikarya</taxon>
        <taxon>Basidiomycota</taxon>
        <taxon>Pucciniomycotina</taxon>
        <taxon>Pucciniomycetes</taxon>
        <taxon>Pucciniales</taxon>
        <taxon>Pucciniaceae</taxon>
        <taxon>Puccinia</taxon>
    </lineage>
</organism>
<sequence length="296" mass="32676">MYQLVGRGSFRRAGIKTGSPGGTPPDELVHDPARRKGFLPTSLHHRQHKIIWNKISEKDHRPNSTEAKLEKLQDSFPGLMADVEEILHNRPASTSATIRDLIYESHLSNQTLNTDPNNGTADNQPTERSQCAGRDANKPQGSPVDSSRVTAGNSGEGRSNSKGKNKLDRQETSDEKTNRLDFNIKRANREEGCSRDKTSDESRKKCAGQEKNQKTSSRKANGTRSRSQTDTQGDGEDWDESETGSDSIQLVGGFLPASWFLYHLGRAGFYTTSSEGTPSDELVHNPARREGFLPAV</sequence>
<evidence type="ECO:0000256" key="1">
    <source>
        <dbReference type="SAM" id="MobiDB-lite"/>
    </source>
</evidence>
<dbReference type="GO" id="GO:0016301">
    <property type="term" value="F:kinase activity"/>
    <property type="evidence" value="ECO:0007669"/>
    <property type="project" value="UniProtKB-KW"/>
</dbReference>
<dbReference type="AlphaFoldDB" id="A0A5B0NF76"/>
<feature type="region of interest" description="Disordered" evidence="1">
    <location>
        <begin position="273"/>
        <end position="296"/>
    </location>
</feature>
<dbReference type="EMBL" id="VSWC01000105">
    <property type="protein sequence ID" value="KAA1087386.1"/>
    <property type="molecule type" value="Genomic_DNA"/>
</dbReference>
<evidence type="ECO:0000313" key="2">
    <source>
        <dbReference type="EMBL" id="KAA1087386.1"/>
    </source>
</evidence>
<feature type="compositionally biased region" description="Polar residues" evidence="1">
    <location>
        <begin position="109"/>
        <end position="129"/>
    </location>
</feature>
<keyword evidence="2" id="KW-0808">Transferase</keyword>
<feature type="compositionally biased region" description="Basic and acidic residues" evidence="1">
    <location>
        <begin position="281"/>
        <end position="296"/>
    </location>
</feature>
<feature type="compositionally biased region" description="Polar residues" evidence="1">
    <location>
        <begin position="139"/>
        <end position="162"/>
    </location>
</feature>